<dbReference type="SUPFAM" id="SSF48008">
    <property type="entry name" value="GntR ligand-binding domain-like"/>
    <property type="match status" value="1"/>
</dbReference>
<dbReference type="Pfam" id="PF00392">
    <property type="entry name" value="GntR"/>
    <property type="match status" value="1"/>
</dbReference>
<organism evidence="5 6">
    <name type="scientific">Nesterenkonia halobia</name>
    <dbReference type="NCBI Taxonomy" id="37922"/>
    <lineage>
        <taxon>Bacteria</taxon>
        <taxon>Bacillati</taxon>
        <taxon>Actinomycetota</taxon>
        <taxon>Actinomycetes</taxon>
        <taxon>Micrococcales</taxon>
        <taxon>Micrococcaceae</taxon>
        <taxon>Nesterenkonia</taxon>
    </lineage>
</organism>
<gene>
    <name evidence="5" type="ORF">GCM10020260_22920</name>
</gene>
<dbReference type="PANTHER" id="PTHR43537:SF45">
    <property type="entry name" value="GNTR FAMILY REGULATORY PROTEIN"/>
    <property type="match status" value="1"/>
</dbReference>
<evidence type="ECO:0000259" key="4">
    <source>
        <dbReference type="PROSITE" id="PS50949"/>
    </source>
</evidence>
<keyword evidence="3" id="KW-0804">Transcription</keyword>
<keyword evidence="6" id="KW-1185">Reference proteome</keyword>
<comment type="caution">
    <text evidence="5">The sequence shown here is derived from an EMBL/GenBank/DDBJ whole genome shotgun (WGS) entry which is preliminary data.</text>
</comment>
<feature type="domain" description="HTH gntR-type" evidence="4">
    <location>
        <begin position="14"/>
        <end position="81"/>
    </location>
</feature>
<dbReference type="Proteomes" id="UP001501736">
    <property type="component" value="Unassembled WGS sequence"/>
</dbReference>
<keyword evidence="1" id="KW-0805">Transcription regulation</keyword>
<dbReference type="InterPro" id="IPR036388">
    <property type="entry name" value="WH-like_DNA-bd_sf"/>
</dbReference>
<evidence type="ECO:0000313" key="5">
    <source>
        <dbReference type="EMBL" id="GAA3287056.1"/>
    </source>
</evidence>
<evidence type="ECO:0000256" key="2">
    <source>
        <dbReference type="ARBA" id="ARBA00023125"/>
    </source>
</evidence>
<accession>A0ABP6REE0</accession>
<evidence type="ECO:0000256" key="1">
    <source>
        <dbReference type="ARBA" id="ARBA00023015"/>
    </source>
</evidence>
<dbReference type="RefSeq" id="WP_344721478.1">
    <property type="nucleotide sequence ID" value="NZ_BAAAYG010000010.1"/>
</dbReference>
<dbReference type="Gene3D" id="1.10.10.10">
    <property type="entry name" value="Winged helix-like DNA-binding domain superfamily/Winged helix DNA-binding domain"/>
    <property type="match status" value="1"/>
</dbReference>
<dbReference type="SMART" id="SM00895">
    <property type="entry name" value="FCD"/>
    <property type="match status" value="1"/>
</dbReference>
<dbReference type="Pfam" id="PF07729">
    <property type="entry name" value="FCD"/>
    <property type="match status" value="1"/>
</dbReference>
<dbReference type="CDD" id="cd07377">
    <property type="entry name" value="WHTH_GntR"/>
    <property type="match status" value="1"/>
</dbReference>
<evidence type="ECO:0000313" key="6">
    <source>
        <dbReference type="Proteomes" id="UP001501736"/>
    </source>
</evidence>
<dbReference type="InterPro" id="IPR008920">
    <property type="entry name" value="TF_FadR/GntR_C"/>
</dbReference>
<evidence type="ECO:0000256" key="3">
    <source>
        <dbReference type="ARBA" id="ARBA00023163"/>
    </source>
</evidence>
<reference evidence="6" key="1">
    <citation type="journal article" date="2019" name="Int. J. Syst. Evol. Microbiol.">
        <title>The Global Catalogue of Microorganisms (GCM) 10K type strain sequencing project: providing services to taxonomists for standard genome sequencing and annotation.</title>
        <authorList>
            <consortium name="The Broad Institute Genomics Platform"/>
            <consortium name="The Broad Institute Genome Sequencing Center for Infectious Disease"/>
            <person name="Wu L."/>
            <person name="Ma J."/>
        </authorList>
    </citation>
    <scope>NUCLEOTIDE SEQUENCE [LARGE SCALE GENOMIC DNA]</scope>
    <source>
        <strain evidence="6">JCM 11483</strain>
    </source>
</reference>
<dbReference type="PANTHER" id="PTHR43537">
    <property type="entry name" value="TRANSCRIPTIONAL REGULATOR, GNTR FAMILY"/>
    <property type="match status" value="1"/>
</dbReference>
<dbReference type="Gene3D" id="1.20.120.530">
    <property type="entry name" value="GntR ligand-binding domain-like"/>
    <property type="match status" value="1"/>
</dbReference>
<dbReference type="InterPro" id="IPR036390">
    <property type="entry name" value="WH_DNA-bd_sf"/>
</dbReference>
<proteinExistence type="predicted"/>
<dbReference type="SUPFAM" id="SSF46785">
    <property type="entry name" value="Winged helix' DNA-binding domain"/>
    <property type="match status" value="1"/>
</dbReference>
<keyword evidence="2" id="KW-0238">DNA-binding</keyword>
<dbReference type="SMART" id="SM00345">
    <property type="entry name" value="HTH_GNTR"/>
    <property type="match status" value="1"/>
</dbReference>
<dbReference type="PROSITE" id="PS50949">
    <property type="entry name" value="HTH_GNTR"/>
    <property type="match status" value="1"/>
</dbReference>
<protein>
    <submittedName>
        <fullName evidence="5">GntR family transcriptional regulator</fullName>
    </submittedName>
</protein>
<dbReference type="EMBL" id="BAAAYG010000010">
    <property type="protein sequence ID" value="GAA3287056.1"/>
    <property type="molecule type" value="Genomic_DNA"/>
</dbReference>
<dbReference type="InterPro" id="IPR000524">
    <property type="entry name" value="Tscrpt_reg_HTH_GntR"/>
</dbReference>
<sequence>MDRTEDAGPRGETAQRAERAAAVLRARIAAGEVAPGAKLPEVQLCADLQVSRHTLRSALQTLAAEGLAERRPNVGVFVHAPTSEDLAEIYRVRRVVEIGAVRQAAFDAATLDELDALVAHARKRAAADDVAAVAEANQRFHRRLVAQAGSEQLSTFMERILARMRLVFHVMRGEPTFHVEFAAGNAELVRLLRADDRDGAERHMESYFDHAEQLLGARLGG</sequence>
<dbReference type="InterPro" id="IPR011711">
    <property type="entry name" value="GntR_C"/>
</dbReference>
<name>A0ABP6REE0_9MICC</name>